<dbReference type="InterPro" id="IPR027417">
    <property type="entry name" value="P-loop_NTPase"/>
</dbReference>
<evidence type="ECO:0000256" key="6">
    <source>
        <dbReference type="ARBA" id="ARBA00022840"/>
    </source>
</evidence>
<proteinExistence type="predicted"/>
<dbReference type="PROSITE" id="PS50893">
    <property type="entry name" value="ABC_TRANSPORTER_2"/>
    <property type="match status" value="1"/>
</dbReference>
<dbReference type="Pfam" id="PF08402">
    <property type="entry name" value="TOBE_2"/>
    <property type="match status" value="1"/>
</dbReference>
<keyword evidence="1" id="KW-0813">Transport</keyword>
<dbReference type="EMBL" id="FOVE01000020">
    <property type="protein sequence ID" value="SFN89013.1"/>
    <property type="molecule type" value="Genomic_DNA"/>
</dbReference>
<dbReference type="Gene3D" id="3.40.50.300">
    <property type="entry name" value="P-loop containing nucleotide triphosphate hydrolases"/>
    <property type="match status" value="1"/>
</dbReference>
<dbReference type="InterPro" id="IPR003439">
    <property type="entry name" value="ABC_transporter-like_ATP-bd"/>
</dbReference>
<dbReference type="PANTHER" id="PTHR42781">
    <property type="entry name" value="SPERMIDINE/PUTRESCINE IMPORT ATP-BINDING PROTEIN POTA"/>
    <property type="match status" value="1"/>
</dbReference>
<dbReference type="GO" id="GO:0015408">
    <property type="term" value="F:ABC-type ferric iron transporter activity"/>
    <property type="evidence" value="ECO:0007669"/>
    <property type="project" value="InterPro"/>
</dbReference>
<reference evidence="13" key="1">
    <citation type="submission" date="2016-10" db="EMBL/GenBank/DDBJ databases">
        <authorList>
            <person name="Varghese N."/>
            <person name="Submissions S."/>
        </authorList>
    </citation>
    <scope>NUCLEOTIDE SEQUENCE [LARGE SCALE GENOMIC DNA]</scope>
    <source>
        <strain evidence="13">DSM 6150</strain>
    </source>
</reference>
<evidence type="ECO:0000313" key="12">
    <source>
        <dbReference type="EMBL" id="SFN89013.1"/>
    </source>
</evidence>
<keyword evidence="10" id="KW-0472">Membrane</keyword>
<dbReference type="AlphaFoldDB" id="A0A1I5CQ04"/>
<dbReference type="GO" id="GO:0043190">
    <property type="term" value="C:ATP-binding cassette (ABC) transporter complex"/>
    <property type="evidence" value="ECO:0007669"/>
    <property type="project" value="InterPro"/>
</dbReference>
<dbReference type="STRING" id="83765.SAMN05660284_02464"/>
<keyword evidence="4" id="KW-0997">Cell inner membrane</keyword>
<feature type="domain" description="ABC transporter" evidence="11">
    <location>
        <begin position="4"/>
        <end position="236"/>
    </location>
</feature>
<keyword evidence="9" id="KW-0406">Ion transport</keyword>
<organism evidence="12 13">
    <name type="scientific">Formivibrio citricus</name>
    <dbReference type="NCBI Taxonomy" id="83765"/>
    <lineage>
        <taxon>Bacteria</taxon>
        <taxon>Pseudomonadati</taxon>
        <taxon>Pseudomonadota</taxon>
        <taxon>Betaproteobacteria</taxon>
        <taxon>Neisseriales</taxon>
        <taxon>Chitinibacteraceae</taxon>
        <taxon>Formivibrio</taxon>
    </lineage>
</organism>
<keyword evidence="7" id="KW-1278">Translocase</keyword>
<evidence type="ECO:0000256" key="4">
    <source>
        <dbReference type="ARBA" id="ARBA00022519"/>
    </source>
</evidence>
<protein>
    <submittedName>
        <fullName evidence="12">Iron(III) transport system ATP-binding protein</fullName>
    </submittedName>
</protein>
<evidence type="ECO:0000256" key="5">
    <source>
        <dbReference type="ARBA" id="ARBA00022741"/>
    </source>
</evidence>
<dbReference type="Gene3D" id="2.40.50.100">
    <property type="match status" value="1"/>
</dbReference>
<keyword evidence="3" id="KW-0410">Iron transport</keyword>
<keyword evidence="13" id="KW-1185">Reference proteome</keyword>
<keyword evidence="5" id="KW-0547">Nucleotide-binding</keyword>
<evidence type="ECO:0000256" key="9">
    <source>
        <dbReference type="ARBA" id="ARBA00023065"/>
    </source>
</evidence>
<evidence type="ECO:0000313" key="13">
    <source>
        <dbReference type="Proteomes" id="UP000242869"/>
    </source>
</evidence>
<dbReference type="InterPro" id="IPR003593">
    <property type="entry name" value="AAA+_ATPase"/>
</dbReference>
<dbReference type="SMART" id="SM00382">
    <property type="entry name" value="AAA"/>
    <property type="match status" value="1"/>
</dbReference>
<dbReference type="InterPro" id="IPR017871">
    <property type="entry name" value="ABC_transporter-like_CS"/>
</dbReference>
<dbReference type="RefSeq" id="WP_091197025.1">
    <property type="nucleotide sequence ID" value="NZ_FOVE01000020.1"/>
</dbReference>
<evidence type="ECO:0000256" key="7">
    <source>
        <dbReference type="ARBA" id="ARBA00022967"/>
    </source>
</evidence>
<keyword evidence="6 12" id="KW-0067">ATP-binding</keyword>
<name>A0A1I5CQ04_9NEIS</name>
<keyword evidence="8" id="KW-0408">Iron</keyword>
<evidence type="ECO:0000256" key="10">
    <source>
        <dbReference type="ARBA" id="ARBA00023136"/>
    </source>
</evidence>
<dbReference type="OrthoDB" id="5298774at2"/>
<dbReference type="PANTHER" id="PTHR42781:SF5">
    <property type="entry name" value="PUTRESCINE TRANSPORT ATP-BINDING PROTEIN POTG"/>
    <property type="match status" value="1"/>
</dbReference>
<dbReference type="GO" id="GO:0015697">
    <property type="term" value="P:quaternary ammonium group transport"/>
    <property type="evidence" value="ECO:0007669"/>
    <property type="project" value="UniProtKB-ARBA"/>
</dbReference>
<evidence type="ECO:0000256" key="2">
    <source>
        <dbReference type="ARBA" id="ARBA00022475"/>
    </source>
</evidence>
<dbReference type="CDD" id="cd03259">
    <property type="entry name" value="ABC_Carb_Solutes_like"/>
    <property type="match status" value="1"/>
</dbReference>
<dbReference type="SUPFAM" id="SSF52540">
    <property type="entry name" value="P-loop containing nucleoside triphosphate hydrolases"/>
    <property type="match status" value="1"/>
</dbReference>
<dbReference type="FunFam" id="3.40.50.300:FF:000425">
    <property type="entry name" value="Probable ABC transporter, ATP-binding subunit"/>
    <property type="match status" value="1"/>
</dbReference>
<keyword evidence="2" id="KW-1003">Cell membrane</keyword>
<evidence type="ECO:0000256" key="3">
    <source>
        <dbReference type="ARBA" id="ARBA00022496"/>
    </source>
</evidence>
<dbReference type="InterPro" id="IPR015853">
    <property type="entry name" value="ABC_transpr_FbpC"/>
</dbReference>
<dbReference type="InterPro" id="IPR050093">
    <property type="entry name" value="ABC_SmlMolc_Importer"/>
</dbReference>
<sequence>MALLEIDQLAVSYNGNPVVSGLALQLEEGEIGCLLGASGCGKTTVLRAVAGFEPVRGGTIRLAGATVGAPGRSVPPEQRRVGMVFQDYALFPHLDIAANVGFGLGKMNRAGRAERVRAMLALVGLEAMAQRYPHELSGGQQQRAALARALAPSPQLILLDEPFSNLDAELREKLAQDVRAILKAAGTTALLVTHDQHEAFAMADRVGVMHAGQIRQWSTPYDLYHRPMDRFVADFIGEGAWLAAEVNEAGEVTTELGVLNGIRCAEDATTRQLDVLIRPDDLVHDDTSPQKARVLARAFRGAEFLYTLALPSGQRLLSLVASHHNHRVGEEIGIRLETDHLISFSRQ</sequence>
<dbReference type="InterPro" id="IPR008995">
    <property type="entry name" value="Mo/tungstate-bd_C_term_dom"/>
</dbReference>
<evidence type="ECO:0000256" key="8">
    <source>
        <dbReference type="ARBA" id="ARBA00023004"/>
    </source>
</evidence>
<dbReference type="Pfam" id="PF00005">
    <property type="entry name" value="ABC_tran"/>
    <property type="match status" value="1"/>
</dbReference>
<dbReference type="Proteomes" id="UP000242869">
    <property type="component" value="Unassembled WGS sequence"/>
</dbReference>
<dbReference type="GO" id="GO:0005524">
    <property type="term" value="F:ATP binding"/>
    <property type="evidence" value="ECO:0007669"/>
    <property type="project" value="UniProtKB-KW"/>
</dbReference>
<dbReference type="InterPro" id="IPR013611">
    <property type="entry name" value="Transp-assoc_OB_typ2"/>
</dbReference>
<evidence type="ECO:0000256" key="1">
    <source>
        <dbReference type="ARBA" id="ARBA00022448"/>
    </source>
</evidence>
<accession>A0A1I5CQ04</accession>
<gene>
    <name evidence="12" type="ORF">SAMN05660284_02464</name>
</gene>
<dbReference type="PROSITE" id="PS00211">
    <property type="entry name" value="ABC_TRANSPORTER_1"/>
    <property type="match status" value="1"/>
</dbReference>
<evidence type="ECO:0000259" key="11">
    <source>
        <dbReference type="PROSITE" id="PS50893"/>
    </source>
</evidence>
<dbReference type="GO" id="GO:0016887">
    <property type="term" value="F:ATP hydrolysis activity"/>
    <property type="evidence" value="ECO:0007669"/>
    <property type="project" value="InterPro"/>
</dbReference>
<dbReference type="SUPFAM" id="SSF50331">
    <property type="entry name" value="MOP-like"/>
    <property type="match status" value="1"/>
</dbReference>